<evidence type="ECO:0000313" key="1">
    <source>
        <dbReference type="EMBL" id="PON54003.1"/>
    </source>
</evidence>
<dbReference type="OrthoDB" id="1735862at2759"/>
<dbReference type="InParanoid" id="A0A2P5BYW6"/>
<dbReference type="AlphaFoldDB" id="A0A2P5BYW6"/>
<keyword evidence="2" id="KW-1185">Reference proteome</keyword>
<comment type="caution">
    <text evidence="1">The sequence shown here is derived from an EMBL/GenBank/DDBJ whole genome shotgun (WGS) entry which is preliminary data.</text>
</comment>
<proteinExistence type="predicted"/>
<name>A0A2P5BYW6_TREOI</name>
<evidence type="ECO:0000313" key="2">
    <source>
        <dbReference type="Proteomes" id="UP000237000"/>
    </source>
</evidence>
<accession>A0A2P5BYW6</accession>
<reference evidence="2" key="1">
    <citation type="submission" date="2016-06" db="EMBL/GenBank/DDBJ databases">
        <title>Parallel loss of symbiosis genes in relatives of nitrogen-fixing non-legume Parasponia.</title>
        <authorList>
            <person name="Van Velzen R."/>
            <person name="Holmer R."/>
            <person name="Bu F."/>
            <person name="Rutten L."/>
            <person name="Van Zeijl A."/>
            <person name="Liu W."/>
            <person name="Santuari L."/>
            <person name="Cao Q."/>
            <person name="Sharma T."/>
            <person name="Shen D."/>
            <person name="Roswanjaya Y."/>
            <person name="Wardhani T."/>
            <person name="Kalhor M.S."/>
            <person name="Jansen J."/>
            <person name="Van den Hoogen J."/>
            <person name="Gungor B."/>
            <person name="Hartog M."/>
            <person name="Hontelez J."/>
            <person name="Verver J."/>
            <person name="Yang W.-C."/>
            <person name="Schijlen E."/>
            <person name="Repin R."/>
            <person name="Schilthuizen M."/>
            <person name="Schranz E."/>
            <person name="Heidstra R."/>
            <person name="Miyata K."/>
            <person name="Fedorova E."/>
            <person name="Kohlen W."/>
            <person name="Bisseling T."/>
            <person name="Smit S."/>
            <person name="Geurts R."/>
        </authorList>
    </citation>
    <scope>NUCLEOTIDE SEQUENCE [LARGE SCALE GENOMIC DNA]</scope>
    <source>
        <strain evidence="2">cv. RG33-2</strain>
    </source>
</reference>
<sequence length="115" mass="13394">MVKAKYLKGRSFLSVQGRKSDSWLWRAVLKHRDLIKLGACLSVGPNSCINAWEDPWVPFLDGFVPNPLNREVMEQIWLVRDFITPSGEWNSELLKRYFDNISTRERKLEERGSGL</sequence>
<organism evidence="1 2">
    <name type="scientific">Trema orientale</name>
    <name type="common">Charcoal tree</name>
    <name type="synonym">Celtis orientalis</name>
    <dbReference type="NCBI Taxonomy" id="63057"/>
    <lineage>
        <taxon>Eukaryota</taxon>
        <taxon>Viridiplantae</taxon>
        <taxon>Streptophyta</taxon>
        <taxon>Embryophyta</taxon>
        <taxon>Tracheophyta</taxon>
        <taxon>Spermatophyta</taxon>
        <taxon>Magnoliopsida</taxon>
        <taxon>eudicotyledons</taxon>
        <taxon>Gunneridae</taxon>
        <taxon>Pentapetalae</taxon>
        <taxon>rosids</taxon>
        <taxon>fabids</taxon>
        <taxon>Rosales</taxon>
        <taxon>Cannabaceae</taxon>
        <taxon>Trema</taxon>
    </lineage>
</organism>
<dbReference type="EMBL" id="JXTC01000437">
    <property type="protein sequence ID" value="PON54003.1"/>
    <property type="molecule type" value="Genomic_DNA"/>
</dbReference>
<protein>
    <submittedName>
        <fullName evidence="1">Uncharacterized protein</fullName>
    </submittedName>
</protein>
<gene>
    <name evidence="1" type="ORF">TorRG33x02_303660</name>
</gene>
<dbReference type="Proteomes" id="UP000237000">
    <property type="component" value="Unassembled WGS sequence"/>
</dbReference>